<comment type="caution">
    <text evidence="2">The sequence shown here is derived from an EMBL/GenBank/DDBJ whole genome shotgun (WGS) entry which is preliminary data.</text>
</comment>
<evidence type="ECO:0000256" key="1">
    <source>
        <dbReference type="SAM" id="MobiDB-lite"/>
    </source>
</evidence>
<protein>
    <recommendedName>
        <fullName evidence="4">PH (Pleckstrin Homology) domain-containing protein</fullName>
    </recommendedName>
</protein>
<reference evidence="2 3" key="1">
    <citation type="submission" date="2018-03" db="EMBL/GenBank/DDBJ databases">
        <title>Genomic Encyclopedia of Archaeal and Bacterial Type Strains, Phase II (KMG-II): from individual species to whole genera.</title>
        <authorList>
            <person name="Goeker M."/>
        </authorList>
    </citation>
    <scope>NUCLEOTIDE SEQUENCE [LARGE SCALE GENOMIC DNA]</scope>
    <source>
        <strain evidence="2 3">DSM 44889</strain>
    </source>
</reference>
<dbReference type="OrthoDB" id="9887137at2"/>
<dbReference type="AlphaFoldDB" id="A0A315ZQ27"/>
<evidence type="ECO:0000313" key="2">
    <source>
        <dbReference type="EMBL" id="PWJ47203.1"/>
    </source>
</evidence>
<gene>
    <name evidence="2" type="ORF">BXY45_14017</name>
</gene>
<name>A0A315ZQ27_9ACTN</name>
<sequence>MSPDELSPGRPEGEAQEPVDHVVVQGRSSRVLRWALAVFAGYNTVAHLFGGRWWLALAWGAGTALLVVVQLVPQRLGTRVEPDGVRLGTARGWGELISWDDVDRLVVASRYEQWGWLVRRDGRRLPLRGMTPDAVRALAADRSVPIDDPASRAAAAAGLSLPGASDAASEAGPGAGPDGRPDAGSEEPDAAKGPMRPVLPEDDGPLDGPFRTQRRPRTPPS</sequence>
<feature type="compositionally biased region" description="Low complexity" evidence="1">
    <location>
        <begin position="157"/>
        <end position="172"/>
    </location>
</feature>
<feature type="compositionally biased region" description="Basic residues" evidence="1">
    <location>
        <begin position="212"/>
        <end position="221"/>
    </location>
</feature>
<proteinExistence type="predicted"/>
<accession>A0A315ZQ27</accession>
<evidence type="ECO:0008006" key="4">
    <source>
        <dbReference type="Google" id="ProtNLM"/>
    </source>
</evidence>
<evidence type="ECO:0000313" key="3">
    <source>
        <dbReference type="Proteomes" id="UP000245469"/>
    </source>
</evidence>
<dbReference type="EMBL" id="QGDQ01000040">
    <property type="protein sequence ID" value="PWJ47203.1"/>
    <property type="molecule type" value="Genomic_DNA"/>
</dbReference>
<keyword evidence="3" id="KW-1185">Reference proteome</keyword>
<dbReference type="RefSeq" id="WP_109776490.1">
    <property type="nucleotide sequence ID" value="NZ_QGDQ01000040.1"/>
</dbReference>
<feature type="region of interest" description="Disordered" evidence="1">
    <location>
        <begin position="157"/>
        <end position="221"/>
    </location>
</feature>
<dbReference type="Proteomes" id="UP000245469">
    <property type="component" value="Unassembled WGS sequence"/>
</dbReference>
<organism evidence="2 3">
    <name type="scientific">Quadrisphaera granulorum</name>
    <dbReference type="NCBI Taxonomy" id="317664"/>
    <lineage>
        <taxon>Bacteria</taxon>
        <taxon>Bacillati</taxon>
        <taxon>Actinomycetota</taxon>
        <taxon>Actinomycetes</taxon>
        <taxon>Kineosporiales</taxon>
        <taxon>Kineosporiaceae</taxon>
        <taxon>Quadrisphaera</taxon>
    </lineage>
</organism>